<accession>A0ABX0IET4</accession>
<dbReference type="GO" id="GO:0016740">
    <property type="term" value="F:transferase activity"/>
    <property type="evidence" value="ECO:0007669"/>
    <property type="project" value="UniProtKB-KW"/>
</dbReference>
<dbReference type="RefSeq" id="WP_166235882.1">
    <property type="nucleotide sequence ID" value="NZ_JAAJBV010000002.1"/>
</dbReference>
<gene>
    <name evidence="2" type="ORF">G4L40_04080</name>
</gene>
<organism evidence="2 3">
    <name type="scientific">Flavobacterium celericrescens</name>
    <dbReference type="NCBI Taxonomy" id="2709780"/>
    <lineage>
        <taxon>Bacteria</taxon>
        <taxon>Pseudomonadati</taxon>
        <taxon>Bacteroidota</taxon>
        <taxon>Flavobacteriia</taxon>
        <taxon>Flavobacteriales</taxon>
        <taxon>Flavobacteriaceae</taxon>
        <taxon>Flavobacterium</taxon>
    </lineage>
</organism>
<proteinExistence type="predicted"/>
<comment type="caution">
    <text evidence="2">The sequence shown here is derived from an EMBL/GenBank/DDBJ whole genome shotgun (WGS) entry which is preliminary data.</text>
</comment>
<keyword evidence="3" id="KW-1185">Reference proteome</keyword>
<sequence length="297" mass="34318">MNIFKSIKRNLIKRSVIQSILEKEQHNNDVINIHRIDKKNIGDFYCAPHHYFDVLKGKSLDIFDYKSEDKEVRNHFINEISERSLIIGGGGLLNRDGFVMQMKMFEKLTTKGKKIVLWGVGHNEKSPKTYGKVSKYNIDINKFGLVGTRDYNMPGEYVPCVSCMHPIFDQKFEVKNEVGVVFHKDTLKKESITKKYQNFATSSNTTNLEDLIAFIGSSDNIITDSYHTMYWAMLMEKKVIAIPNSSKFYDFKHQPIISTFDEALHHLNEGTTYDGLLAECRESNLKFAEKAFNYLNL</sequence>
<dbReference type="InterPro" id="IPR007345">
    <property type="entry name" value="Polysacch_pyruvyl_Trfase"/>
</dbReference>
<evidence type="ECO:0000259" key="1">
    <source>
        <dbReference type="Pfam" id="PF04230"/>
    </source>
</evidence>
<dbReference type="Proteomes" id="UP000761423">
    <property type="component" value="Unassembled WGS sequence"/>
</dbReference>
<dbReference type="EMBL" id="JAAJBV010000002">
    <property type="protein sequence ID" value="NHM03880.1"/>
    <property type="molecule type" value="Genomic_DNA"/>
</dbReference>
<keyword evidence="2" id="KW-0808">Transferase</keyword>
<protein>
    <submittedName>
        <fullName evidence="2">Polysaccharide pyruvyl transferase family protein</fullName>
    </submittedName>
</protein>
<dbReference type="Pfam" id="PF04230">
    <property type="entry name" value="PS_pyruv_trans"/>
    <property type="match status" value="1"/>
</dbReference>
<name>A0ABX0IET4_9FLAO</name>
<evidence type="ECO:0000313" key="2">
    <source>
        <dbReference type="EMBL" id="NHM03880.1"/>
    </source>
</evidence>
<reference evidence="2 3" key="1">
    <citation type="submission" date="2020-02" db="EMBL/GenBank/DDBJ databases">
        <authorList>
            <person name="Chen W.-M."/>
        </authorList>
    </citation>
    <scope>NUCLEOTIDE SEQUENCE [LARGE SCALE GENOMIC DNA]</scope>
    <source>
        <strain evidence="2 3">TWA-26</strain>
    </source>
</reference>
<evidence type="ECO:0000313" key="3">
    <source>
        <dbReference type="Proteomes" id="UP000761423"/>
    </source>
</evidence>
<feature type="domain" description="Polysaccharide pyruvyl transferase" evidence="1">
    <location>
        <begin position="61"/>
        <end position="246"/>
    </location>
</feature>